<gene>
    <name evidence="1" type="ORF">TCNE_LOCUS11489</name>
</gene>
<dbReference type="InterPro" id="IPR050235">
    <property type="entry name" value="CK1_Ser-Thr_kinase"/>
</dbReference>
<organism evidence="1">
    <name type="scientific">Toxocara canis</name>
    <name type="common">Canine roundworm</name>
    <dbReference type="NCBI Taxonomy" id="6265"/>
    <lineage>
        <taxon>Eukaryota</taxon>
        <taxon>Metazoa</taxon>
        <taxon>Ecdysozoa</taxon>
        <taxon>Nematoda</taxon>
        <taxon>Chromadorea</taxon>
        <taxon>Rhabditida</taxon>
        <taxon>Spirurina</taxon>
        <taxon>Ascaridomorpha</taxon>
        <taxon>Ascaridoidea</taxon>
        <taxon>Toxocaridae</taxon>
        <taxon>Toxocara</taxon>
    </lineage>
</organism>
<evidence type="ECO:0008006" key="2">
    <source>
        <dbReference type="Google" id="ProtNLM"/>
    </source>
</evidence>
<dbReference type="Gene3D" id="1.10.510.10">
    <property type="entry name" value="Transferase(Phosphotransferase) domain 1"/>
    <property type="match status" value="1"/>
</dbReference>
<dbReference type="PANTHER" id="PTHR11909">
    <property type="entry name" value="CASEIN KINASE-RELATED"/>
    <property type="match status" value="1"/>
</dbReference>
<accession>A0A3P7G257</accession>
<reference evidence="1" key="1">
    <citation type="submission" date="2018-11" db="EMBL/GenBank/DDBJ databases">
        <authorList>
            <consortium name="Pathogen Informatics"/>
        </authorList>
    </citation>
    <scope>NUCLEOTIDE SEQUENCE [LARGE SCALE GENOMIC DNA]</scope>
</reference>
<evidence type="ECO:0000313" key="1">
    <source>
        <dbReference type="EMBL" id="VDM42810.1"/>
    </source>
</evidence>
<dbReference type="AlphaFoldDB" id="A0A3P7G257"/>
<name>A0A3P7G257_TOXCA</name>
<dbReference type="SUPFAM" id="SSF56112">
    <property type="entry name" value="Protein kinase-like (PK-like)"/>
    <property type="match status" value="1"/>
</dbReference>
<protein>
    <recommendedName>
        <fullName evidence="2">Protein kinase domain-containing protein</fullName>
    </recommendedName>
</protein>
<proteinExistence type="predicted"/>
<dbReference type="EMBL" id="UYWY01020879">
    <property type="protein sequence ID" value="VDM42810.1"/>
    <property type="molecule type" value="Genomic_DNA"/>
</dbReference>
<sequence length="326" mass="37077">MNVGTILNGRFKLIELTLNHPILGQFRSCYEPILRLLINNFPNEIFVNRCTLSGIHYNAIGKKGENYVVKMDGEGNLLSLVRSEAGFLNAVLKACASQYFVDFVHGGRVSQMIYFVTQFRPGPSLNDCLCAMPEGKFTVATSCRVTYFILQAIEWVHKLNYLLRRVDPNVIKYDVEDRVIYLSDLSSVRVDPAKLNVSDVKVKWAGAHIYAPLEHHNGGTMRCQHDIEPLIYFLVEMTTGTLPWAEIDRDKVPTAKKNALADKSLFRNCPPSYTQMYAYISTVKDGNEIDYKQLYTKLEETWKAAGANSLTEPSWDWEQLLKTDES</sequence>
<dbReference type="InterPro" id="IPR011009">
    <property type="entry name" value="Kinase-like_dom_sf"/>
</dbReference>